<dbReference type="Proteomes" id="UP000267049">
    <property type="component" value="Unassembled WGS sequence"/>
</dbReference>
<gene>
    <name evidence="3" type="ORF">EER27_09130</name>
</gene>
<name>A0A3M8SUQ4_9GAMM</name>
<reference evidence="3 4" key="1">
    <citation type="submission" date="2018-11" db="EMBL/GenBank/DDBJ databases">
        <title>Lysobacter cryohumiis sp. nov., isolated from soil in the Tianshan Mountains, Xinjiang, China.</title>
        <authorList>
            <person name="Luo Y."/>
            <person name="Sheng H."/>
        </authorList>
    </citation>
    <scope>NUCLEOTIDE SEQUENCE [LARGE SCALE GENOMIC DNA]</scope>
    <source>
        <strain evidence="3 4">ZS60</strain>
    </source>
</reference>
<evidence type="ECO:0000313" key="4">
    <source>
        <dbReference type="Proteomes" id="UP000267049"/>
    </source>
</evidence>
<proteinExistence type="predicted"/>
<feature type="transmembrane region" description="Helical" evidence="2">
    <location>
        <begin position="186"/>
        <end position="207"/>
    </location>
</feature>
<evidence type="ECO:0008006" key="5">
    <source>
        <dbReference type="Google" id="ProtNLM"/>
    </source>
</evidence>
<organism evidence="3 4">
    <name type="scientific">Montanilutibacter psychrotolerans</name>
    <dbReference type="NCBI Taxonomy" id="1327343"/>
    <lineage>
        <taxon>Bacteria</taxon>
        <taxon>Pseudomonadati</taxon>
        <taxon>Pseudomonadota</taxon>
        <taxon>Gammaproteobacteria</taxon>
        <taxon>Lysobacterales</taxon>
        <taxon>Lysobacteraceae</taxon>
        <taxon>Montanilutibacter</taxon>
    </lineage>
</organism>
<evidence type="ECO:0000256" key="1">
    <source>
        <dbReference type="SAM" id="MobiDB-lite"/>
    </source>
</evidence>
<comment type="caution">
    <text evidence="3">The sequence shown here is derived from an EMBL/GenBank/DDBJ whole genome shotgun (WGS) entry which is preliminary data.</text>
</comment>
<keyword evidence="4" id="KW-1185">Reference proteome</keyword>
<keyword evidence="2" id="KW-0812">Transmembrane</keyword>
<evidence type="ECO:0000313" key="3">
    <source>
        <dbReference type="EMBL" id="RNF84513.1"/>
    </source>
</evidence>
<dbReference type="EMBL" id="RIBS01000003">
    <property type="protein sequence ID" value="RNF84513.1"/>
    <property type="molecule type" value="Genomic_DNA"/>
</dbReference>
<evidence type="ECO:0000256" key="2">
    <source>
        <dbReference type="SAM" id="Phobius"/>
    </source>
</evidence>
<keyword evidence="2" id="KW-1133">Transmembrane helix</keyword>
<keyword evidence="2" id="KW-0472">Membrane</keyword>
<feature type="region of interest" description="Disordered" evidence="1">
    <location>
        <begin position="279"/>
        <end position="303"/>
    </location>
</feature>
<protein>
    <recommendedName>
        <fullName evidence="5">RNA polymerase sigma factor 70 region 4 type 2 domain-containing protein</fullName>
    </recommendedName>
</protein>
<dbReference type="AlphaFoldDB" id="A0A3M8SUQ4"/>
<accession>A0A3M8SUQ4</accession>
<sequence length="303" mass="31740">MERRAAVLAELQAGDAAAGDAVVIAAMRHFRAEAADLAMSDWPSRFWALLLAEPRLRERTPVSLPLDATDNLGELGGGPRAALLLRLAAGLSEGEAAAALGVPVPAYRVALQRALPHGPDGEPDPLAWQRLRDQVQRRIKILSPQRLLALGQARDAVLAGAPEASTAAPAGRSTGRPARSWSRRGLLALLWLLLLACAAAFTATFFWPLDRLLGQQFGGVTVRSLAVAEPPLARYGVEAGLISHPDFALLADPDGLAASTDLDFHAWLAGQAPVDPGLSDEAAPVVDGTEPAADAPGETDALL</sequence>